<dbReference type="SUPFAM" id="SSF53927">
    <property type="entry name" value="Cytidine deaminase-like"/>
    <property type="match status" value="1"/>
</dbReference>
<reference evidence="5" key="1">
    <citation type="journal article" date="2019" name="Int. J. Syst. Evol. Microbiol.">
        <title>The Global Catalogue of Microorganisms (GCM) 10K type strain sequencing project: providing services to taxonomists for standard genome sequencing and annotation.</title>
        <authorList>
            <consortium name="The Broad Institute Genomics Platform"/>
            <consortium name="The Broad Institute Genome Sequencing Center for Infectious Disease"/>
            <person name="Wu L."/>
            <person name="Ma J."/>
        </authorList>
    </citation>
    <scope>NUCLEOTIDE SEQUENCE [LARGE SCALE GENOMIC DNA]</scope>
    <source>
        <strain evidence="5">JCM 17111</strain>
    </source>
</reference>
<feature type="domain" description="CMP/dCMP-type deaminase" evidence="3">
    <location>
        <begin position="55"/>
        <end position="177"/>
    </location>
</feature>
<proteinExistence type="predicted"/>
<dbReference type="EMBL" id="BAABCY010000050">
    <property type="protein sequence ID" value="GAA3568903.1"/>
    <property type="molecule type" value="Genomic_DNA"/>
</dbReference>
<dbReference type="InterPro" id="IPR016193">
    <property type="entry name" value="Cytidine_deaminase-like"/>
</dbReference>
<dbReference type="Proteomes" id="UP001500954">
    <property type="component" value="Unassembled WGS sequence"/>
</dbReference>
<name>A0ABP6XLX3_9FLAO</name>
<dbReference type="Gene3D" id="3.40.140.10">
    <property type="entry name" value="Cytidine Deaminase, domain 2"/>
    <property type="match status" value="1"/>
</dbReference>
<dbReference type="CDD" id="cd01285">
    <property type="entry name" value="nucleoside_deaminase"/>
    <property type="match status" value="1"/>
</dbReference>
<accession>A0ABP6XLX3</accession>
<dbReference type="Pfam" id="PF00383">
    <property type="entry name" value="dCMP_cyt_deam_1"/>
    <property type="match status" value="1"/>
</dbReference>
<keyword evidence="5" id="KW-1185">Reference proteome</keyword>
<keyword evidence="2" id="KW-0862">Zinc</keyword>
<keyword evidence="1" id="KW-0479">Metal-binding</keyword>
<evidence type="ECO:0000313" key="5">
    <source>
        <dbReference type="Proteomes" id="UP001500954"/>
    </source>
</evidence>
<dbReference type="RefSeq" id="WP_345005663.1">
    <property type="nucleotide sequence ID" value="NZ_BAABCY010000050.1"/>
</dbReference>
<organism evidence="4 5">
    <name type="scientific">Snuella lapsa</name>
    <dbReference type="NCBI Taxonomy" id="870481"/>
    <lineage>
        <taxon>Bacteria</taxon>
        <taxon>Pseudomonadati</taxon>
        <taxon>Bacteroidota</taxon>
        <taxon>Flavobacteriia</taxon>
        <taxon>Flavobacteriales</taxon>
        <taxon>Flavobacteriaceae</taxon>
        <taxon>Snuella</taxon>
    </lineage>
</organism>
<evidence type="ECO:0000256" key="2">
    <source>
        <dbReference type="ARBA" id="ARBA00022833"/>
    </source>
</evidence>
<dbReference type="PROSITE" id="PS00903">
    <property type="entry name" value="CYT_DCMP_DEAMINASES_1"/>
    <property type="match status" value="1"/>
</dbReference>
<gene>
    <name evidence="4" type="ORF">GCM10022395_18350</name>
</gene>
<sequence>MRTTIFSVLLLLFAAISCKKRIVQTERVHLATGPSLTTTCYNTYSVTDSVQIEKDKIFSLLSLGVVYKNWQTPTTNPVRGYNIGSILVAPSGDIVKWARNCVDTTGNGTQHGEVRLMTSYLNTTEYFSLANENNDPYVLYTSLEPCAMCSGMMTLQSLNRTVYSQTDPDFGKAIQRLEFDASSCGGCPPYPRAVISDASPSPYRATLDSAYVAYLNKGGVRSITKFLTTPEAQTIYANAVNALLNYQVVYPENQATLTNAIDYYNNIVPDHYVPLSDNNDVLTTVFRVYGDGITVGTTNDYQTYGDNLYVVSDSKVFTTLSDIDGDAFFTIVNTANPSEYAIIDSGGNITQGGALVNVMYQNGVSCVVTPTKTENDVYYYTIDVTLTHANDCKWNGTTCEPIN</sequence>
<evidence type="ECO:0000313" key="4">
    <source>
        <dbReference type="EMBL" id="GAA3568903.1"/>
    </source>
</evidence>
<evidence type="ECO:0000256" key="1">
    <source>
        <dbReference type="ARBA" id="ARBA00022723"/>
    </source>
</evidence>
<evidence type="ECO:0000259" key="3">
    <source>
        <dbReference type="PROSITE" id="PS51747"/>
    </source>
</evidence>
<dbReference type="PROSITE" id="PS51257">
    <property type="entry name" value="PROKAR_LIPOPROTEIN"/>
    <property type="match status" value="1"/>
</dbReference>
<dbReference type="InterPro" id="IPR002125">
    <property type="entry name" value="CMP_dCMP_dom"/>
</dbReference>
<dbReference type="InterPro" id="IPR016192">
    <property type="entry name" value="APOBEC/CMP_deaminase_Zn-bd"/>
</dbReference>
<comment type="caution">
    <text evidence="4">The sequence shown here is derived from an EMBL/GenBank/DDBJ whole genome shotgun (WGS) entry which is preliminary data.</text>
</comment>
<dbReference type="PROSITE" id="PS51747">
    <property type="entry name" value="CYT_DCMP_DEAMINASES_2"/>
    <property type="match status" value="1"/>
</dbReference>
<protein>
    <recommendedName>
        <fullName evidence="3">CMP/dCMP-type deaminase domain-containing protein</fullName>
    </recommendedName>
</protein>